<dbReference type="AlphaFoldDB" id="A0A5C6VML1"/>
<accession>A0A5C6VML1</accession>
<evidence type="ECO:0000313" key="1">
    <source>
        <dbReference type="EMBL" id="TXC85776.1"/>
    </source>
</evidence>
<keyword evidence="2" id="KW-1185">Reference proteome</keyword>
<protein>
    <submittedName>
        <fullName evidence="1">Cell division protein FtsN</fullName>
    </submittedName>
</protein>
<gene>
    <name evidence="1" type="ORF">FS935_19945</name>
</gene>
<sequence length="194" mass="21623">MCGGNGMSIKRKLAMSIATAVLGLILISGGTVAYFNDTESATNTFTTGLLELGINKDIILKIDDLVPGDTMHGDFVLTNEGTVDMKEIILHSSYEVVDKGESNHDDDLGDHISVEYLYNVYDRETVVFKKLLSELKDNPQQIMDEFPAGSPEGKFAVRFKFIDNGKDQNHFQTDELTLNWNFEAVQRDGDHDLQ</sequence>
<reference evidence="1 2" key="1">
    <citation type="journal article" date="2005" name="Int. J. Syst. Evol. Microbiol.">
        <title>Bacillus litoralis sp. nov., isolated from a tidal flat of the Yellow Sea in Korea.</title>
        <authorList>
            <person name="Yoon J.H."/>
            <person name="Oh T.K."/>
        </authorList>
    </citation>
    <scope>NUCLEOTIDE SEQUENCE [LARGE SCALE GENOMIC DNA]</scope>
    <source>
        <strain evidence="1 2">SW-211</strain>
    </source>
</reference>
<dbReference type="Proteomes" id="UP000321363">
    <property type="component" value="Unassembled WGS sequence"/>
</dbReference>
<keyword evidence="1" id="KW-0131">Cell cycle</keyword>
<dbReference type="NCBIfam" id="TIGR04088">
    <property type="entry name" value="cognate_SipW"/>
    <property type="match status" value="1"/>
</dbReference>
<proteinExistence type="predicted"/>
<organism evidence="1 2">
    <name type="scientific">Metabacillus litoralis</name>
    <dbReference type="NCBI Taxonomy" id="152268"/>
    <lineage>
        <taxon>Bacteria</taxon>
        <taxon>Bacillati</taxon>
        <taxon>Bacillota</taxon>
        <taxon>Bacilli</taxon>
        <taxon>Bacillales</taxon>
        <taxon>Bacillaceae</taxon>
        <taxon>Metabacillus</taxon>
    </lineage>
</organism>
<dbReference type="Pfam" id="PF12389">
    <property type="entry name" value="Peptidase_M73"/>
    <property type="match status" value="1"/>
</dbReference>
<keyword evidence="1" id="KW-0132">Cell division</keyword>
<dbReference type="InterPro" id="IPR022121">
    <property type="entry name" value="Peptidase_M73_camelysin"/>
</dbReference>
<name>A0A5C6VML1_9BACI</name>
<dbReference type="InterPro" id="IPR023833">
    <property type="entry name" value="Signal_pept_SipW-depend-type"/>
</dbReference>
<evidence type="ECO:0000313" key="2">
    <source>
        <dbReference type="Proteomes" id="UP000321363"/>
    </source>
</evidence>
<dbReference type="EMBL" id="VOQF01000016">
    <property type="protein sequence ID" value="TXC85776.1"/>
    <property type="molecule type" value="Genomic_DNA"/>
</dbReference>
<comment type="caution">
    <text evidence="1">The sequence shown here is derived from an EMBL/GenBank/DDBJ whole genome shotgun (WGS) entry which is preliminary data.</text>
</comment>
<dbReference type="GO" id="GO:0051301">
    <property type="term" value="P:cell division"/>
    <property type="evidence" value="ECO:0007669"/>
    <property type="project" value="UniProtKB-KW"/>
</dbReference>